<dbReference type="Proteomes" id="UP000008066">
    <property type="component" value="Unassembled WGS sequence"/>
</dbReference>
<proteinExistence type="predicted"/>
<dbReference type="RefSeq" id="XP_006691130.1">
    <property type="nucleotide sequence ID" value="XM_006691067.1"/>
</dbReference>
<evidence type="ECO:0000313" key="2">
    <source>
        <dbReference type="EMBL" id="EGS23888.1"/>
    </source>
</evidence>
<gene>
    <name evidence="2" type="ORF">CTHT_0005970</name>
</gene>
<dbReference type="HOGENOM" id="CLU_1361263_0_0_1"/>
<evidence type="ECO:0000313" key="3">
    <source>
        <dbReference type="Proteomes" id="UP000008066"/>
    </source>
</evidence>
<feature type="region of interest" description="Disordered" evidence="1">
    <location>
        <begin position="102"/>
        <end position="126"/>
    </location>
</feature>
<protein>
    <submittedName>
        <fullName evidence="2">Uncharacterized protein</fullName>
    </submittedName>
</protein>
<dbReference type="KEGG" id="cthr:CTHT_0005970"/>
<evidence type="ECO:0000256" key="1">
    <source>
        <dbReference type="SAM" id="MobiDB-lite"/>
    </source>
</evidence>
<sequence>MPPQPPLTATITTSSQSIPPLNSIAPSIFVPLTDDISTFSTPRDRIARLKHILQTIDLQHDGVKQNLLYMFEREKQRLILAAQEAEEKMGVQRVREGVTREEEDEVVRNMEARPSKKEKGEVGEYDPWKGEQQQGFVVPQPDMGVRERAVADLINVIERGVLDLQAFEKYTEGIRTKYLELLEREVVRLEEAGKRPEERTRTD</sequence>
<dbReference type="GeneID" id="18254635"/>
<dbReference type="OrthoDB" id="4900256at2759"/>
<dbReference type="OMA" id="QHANKLE"/>
<dbReference type="eggNOG" id="ENOG502RMMR">
    <property type="taxonomic scope" value="Eukaryota"/>
</dbReference>
<dbReference type="EMBL" id="GL988032">
    <property type="protein sequence ID" value="EGS23888.1"/>
    <property type="molecule type" value="Genomic_DNA"/>
</dbReference>
<reference evidence="2 3" key="1">
    <citation type="journal article" date="2011" name="Cell">
        <title>Insight into structure and assembly of the nuclear pore complex by utilizing the genome of a eukaryotic thermophile.</title>
        <authorList>
            <person name="Amlacher S."/>
            <person name="Sarges P."/>
            <person name="Flemming D."/>
            <person name="van Noort V."/>
            <person name="Kunze R."/>
            <person name="Devos D.P."/>
            <person name="Arumugam M."/>
            <person name="Bork P."/>
            <person name="Hurt E."/>
        </authorList>
    </citation>
    <scope>NUCLEOTIDE SEQUENCE [LARGE SCALE GENOMIC DNA]</scope>
    <source>
        <strain evidence="3">DSM 1495 / CBS 144.50 / IMI 039719</strain>
    </source>
</reference>
<dbReference type="AlphaFoldDB" id="G0RYA2"/>
<name>G0RYA2_CHATD</name>
<accession>G0RYA2</accession>
<dbReference type="STRING" id="759272.G0RYA2"/>
<keyword evidence="3" id="KW-1185">Reference proteome</keyword>
<organism evidence="3">
    <name type="scientific">Chaetomium thermophilum (strain DSM 1495 / CBS 144.50 / IMI 039719)</name>
    <name type="common">Thermochaetoides thermophila</name>
    <dbReference type="NCBI Taxonomy" id="759272"/>
    <lineage>
        <taxon>Eukaryota</taxon>
        <taxon>Fungi</taxon>
        <taxon>Dikarya</taxon>
        <taxon>Ascomycota</taxon>
        <taxon>Pezizomycotina</taxon>
        <taxon>Sordariomycetes</taxon>
        <taxon>Sordariomycetidae</taxon>
        <taxon>Sordariales</taxon>
        <taxon>Chaetomiaceae</taxon>
        <taxon>Thermochaetoides</taxon>
    </lineage>
</organism>